<comment type="caution">
    <text evidence="2">The sequence shown here is derived from an EMBL/GenBank/DDBJ whole genome shotgun (WGS) entry which is preliminary data.</text>
</comment>
<sequence length="230" mass="25973">MFQGYVINLDRRTDRLSQFYQQQEAHSFQRVAAVDKAFLALIGDGREVFNTAFFCQSIQRPITLGEIGCTLSHIKTWRLIAENNQLADDDFAIVAEDDVKLIANFSQYLTACLAHFKSTQADIVLLQKLELAKGGNVALFSGGDLNYFVPKSAVECDNDGSSLYLIRKSKAVSLLKRLEAEKPAWLADQFSLFCELDKMIILSQLFGYVPPETESDLENERTLARQQPYK</sequence>
<proteinExistence type="predicted"/>
<evidence type="ECO:0000313" key="2">
    <source>
        <dbReference type="EMBL" id="KMK50944.1"/>
    </source>
</evidence>
<dbReference type="STRING" id="67855.RO21_08980"/>
<reference evidence="2 3" key="1">
    <citation type="submission" date="2014-12" db="EMBL/GenBank/DDBJ databases">
        <title>Reclassification of Actinobacillus muris as Muribacter muris.</title>
        <authorList>
            <person name="Christensen H."/>
            <person name="Nicklas W."/>
            <person name="Bisgaard M."/>
        </authorList>
    </citation>
    <scope>NUCLEOTIDE SEQUENCE [LARGE SCALE GENOMIC DNA]</scope>
    <source>
        <strain evidence="2 3">Ackerman80-443D</strain>
    </source>
</reference>
<dbReference type="Proteomes" id="UP000036270">
    <property type="component" value="Unassembled WGS sequence"/>
</dbReference>
<dbReference type="PATRIC" id="fig|67855.3.peg.1877"/>
<feature type="domain" description="Glycosyl transferase family 25" evidence="1">
    <location>
        <begin position="3"/>
        <end position="125"/>
    </location>
</feature>
<dbReference type="EMBL" id="JWIZ01000058">
    <property type="protein sequence ID" value="KMK50944.1"/>
    <property type="molecule type" value="Genomic_DNA"/>
</dbReference>
<dbReference type="Pfam" id="PF01755">
    <property type="entry name" value="Glyco_transf_25"/>
    <property type="match status" value="1"/>
</dbReference>
<accession>A0A0J5P645</accession>
<dbReference type="AlphaFoldDB" id="A0A0J5P645"/>
<dbReference type="CDD" id="cd06532">
    <property type="entry name" value="Glyco_transf_25"/>
    <property type="match status" value="1"/>
</dbReference>
<dbReference type="RefSeq" id="WP_047977451.1">
    <property type="nucleotide sequence ID" value="NZ_JWIZ01000058.1"/>
</dbReference>
<evidence type="ECO:0000313" key="3">
    <source>
        <dbReference type="Proteomes" id="UP000036270"/>
    </source>
</evidence>
<gene>
    <name evidence="2" type="ORF">RO21_08980</name>
</gene>
<name>A0A0J5P645_9PAST</name>
<dbReference type="InterPro" id="IPR002654">
    <property type="entry name" value="Glyco_trans_25"/>
</dbReference>
<evidence type="ECO:0000259" key="1">
    <source>
        <dbReference type="Pfam" id="PF01755"/>
    </source>
</evidence>
<protein>
    <recommendedName>
        <fullName evidence="1">Glycosyl transferase family 25 domain-containing protein</fullName>
    </recommendedName>
</protein>
<keyword evidence="3" id="KW-1185">Reference proteome</keyword>
<organism evidence="2 3">
    <name type="scientific">Muribacter muris</name>
    <dbReference type="NCBI Taxonomy" id="67855"/>
    <lineage>
        <taxon>Bacteria</taxon>
        <taxon>Pseudomonadati</taxon>
        <taxon>Pseudomonadota</taxon>
        <taxon>Gammaproteobacteria</taxon>
        <taxon>Pasteurellales</taxon>
        <taxon>Pasteurellaceae</taxon>
        <taxon>Muribacter</taxon>
    </lineage>
</organism>